<accession>A0A9D4UMX6</accession>
<evidence type="ECO:0000256" key="2">
    <source>
        <dbReference type="ARBA" id="ARBA00022741"/>
    </source>
</evidence>
<evidence type="ECO:0000256" key="1">
    <source>
        <dbReference type="ARBA" id="ARBA00022528"/>
    </source>
</evidence>
<evidence type="ECO:0000313" key="8">
    <source>
        <dbReference type="Proteomes" id="UP000886520"/>
    </source>
</evidence>
<keyword evidence="1" id="KW-0934">Plastid</keyword>
<dbReference type="SUPFAM" id="SSF52540">
    <property type="entry name" value="P-loop containing nucleoside triphosphate hydrolases"/>
    <property type="match status" value="2"/>
</dbReference>
<evidence type="ECO:0000256" key="3">
    <source>
        <dbReference type="ARBA" id="ARBA00022801"/>
    </source>
</evidence>
<proteinExistence type="predicted"/>
<dbReference type="InterPro" id="IPR027417">
    <property type="entry name" value="P-loop_NTPase"/>
</dbReference>
<dbReference type="GO" id="GO:0004386">
    <property type="term" value="F:helicase activity"/>
    <property type="evidence" value="ECO:0007669"/>
    <property type="project" value="UniProtKB-KW"/>
</dbReference>
<dbReference type="AlphaFoldDB" id="A0A9D4UMX6"/>
<organism evidence="7 8">
    <name type="scientific">Adiantum capillus-veneris</name>
    <name type="common">Maidenhair fern</name>
    <dbReference type="NCBI Taxonomy" id="13818"/>
    <lineage>
        <taxon>Eukaryota</taxon>
        <taxon>Viridiplantae</taxon>
        <taxon>Streptophyta</taxon>
        <taxon>Embryophyta</taxon>
        <taxon>Tracheophyta</taxon>
        <taxon>Polypodiopsida</taxon>
        <taxon>Polypodiidae</taxon>
        <taxon>Polypodiales</taxon>
        <taxon>Pteridineae</taxon>
        <taxon>Pteridaceae</taxon>
        <taxon>Vittarioideae</taxon>
        <taxon>Adiantum</taxon>
    </lineage>
</organism>
<dbReference type="Gene3D" id="3.40.50.300">
    <property type="entry name" value="P-loop containing nucleotide triphosphate hydrolases"/>
    <property type="match status" value="2"/>
</dbReference>
<keyword evidence="4" id="KW-0347">Helicase</keyword>
<keyword evidence="3" id="KW-0378">Hydrolase</keyword>
<dbReference type="GO" id="GO:0003723">
    <property type="term" value="F:RNA binding"/>
    <property type="evidence" value="ECO:0007669"/>
    <property type="project" value="TreeGrafter"/>
</dbReference>
<sequence>EMDEKGDIASLQGVQEHTGVEKASAQDTQEHTKGDLASAVETNEKGDLNIVSAQGTQLLQLRHDVGSSIRPLAESSHCLDAELKLAHPVYEQRIHDQLVDRVSSQLLQYPDLYGSSVDTFTRSIIKIARQSDHCFNLFANLIRSKLETQLSIQFLRKLFRIIEASFAYSIRVWRRTLPVFNMRDSFIAAIANCQVLLVVGKKGSGKTSQIPQYLVDAGCYGDNQTVACPQPGSARNLISIARRVANELGVELGTLVGFVLDTPRYSCFSTGTAIKFMSEVHLLGESSHDTDLSAYSAIFIDDIQEQRADTQLLLGLLKETLQRRSSLRLIMSSAIVDTIVPGFFPNCNTLEIPESQLPVQAIQLAEVYAKDTQLMHHHDVGSVQGTQLLQLHHDVGSSIHPLVESIHRLNAELPPPVDEQRLHDQLTDLVSRQLLQQHPDLNGSSVGTLTHSVIKIARQSDHSLSLFANLIRRRGMELSIPFLRKLFKIIEASFAYSIRMRRRTLPISNMRDSFIAAIANNQVLLVVGNKGSGKTSQIPQYLVDAGCYGDTRMIACPQPGSARNLISIAQRVANEMGVELGTLVGFALEKPRYSCFRTGTAIKFMSEVHLLGELSLDTDLSHYSAIFIDDIHEQRSHTQLLLGLLKETLKRRSWLRLIMSSAIVDTIVPGFFPNCITLEIPESQLPIQLTELDAQTQVEGNPHAVMQQGEGNPKEKEM</sequence>
<keyword evidence="5" id="KW-0067">ATP-binding</keyword>
<dbReference type="EMBL" id="JABFUD020000014">
    <property type="protein sequence ID" value="KAI5070873.1"/>
    <property type="molecule type" value="Genomic_DNA"/>
</dbReference>
<dbReference type="Proteomes" id="UP000886520">
    <property type="component" value="Chromosome 14"/>
</dbReference>
<feature type="non-terminal residue" evidence="7">
    <location>
        <position position="1"/>
    </location>
</feature>
<evidence type="ECO:0000256" key="6">
    <source>
        <dbReference type="SAM" id="MobiDB-lite"/>
    </source>
</evidence>
<comment type="caution">
    <text evidence="7">The sequence shown here is derived from an EMBL/GenBank/DDBJ whole genome shotgun (WGS) entry which is preliminary data.</text>
</comment>
<evidence type="ECO:0000256" key="4">
    <source>
        <dbReference type="ARBA" id="ARBA00022806"/>
    </source>
</evidence>
<evidence type="ECO:0000256" key="5">
    <source>
        <dbReference type="ARBA" id="ARBA00022840"/>
    </source>
</evidence>
<keyword evidence="1" id="KW-0150">Chloroplast</keyword>
<keyword evidence="2" id="KW-0547">Nucleotide-binding</keyword>
<reference evidence="7" key="1">
    <citation type="submission" date="2021-01" db="EMBL/GenBank/DDBJ databases">
        <title>Adiantum capillus-veneris genome.</title>
        <authorList>
            <person name="Fang Y."/>
            <person name="Liao Q."/>
        </authorList>
    </citation>
    <scope>NUCLEOTIDE SEQUENCE</scope>
    <source>
        <strain evidence="7">H3</strain>
        <tissue evidence="7">Leaf</tissue>
    </source>
</reference>
<keyword evidence="8" id="KW-1185">Reference proteome</keyword>
<dbReference type="GO" id="GO:0016787">
    <property type="term" value="F:hydrolase activity"/>
    <property type="evidence" value="ECO:0007669"/>
    <property type="project" value="UniProtKB-KW"/>
</dbReference>
<name>A0A9D4UMX6_ADICA</name>
<evidence type="ECO:0008006" key="9">
    <source>
        <dbReference type="Google" id="ProtNLM"/>
    </source>
</evidence>
<dbReference type="PANTHER" id="PTHR18934:SF99">
    <property type="entry name" value="ATP-DEPENDENT RNA HELICASE DHX37-RELATED"/>
    <property type="match status" value="1"/>
</dbReference>
<feature type="region of interest" description="Disordered" evidence="6">
    <location>
        <begin position="1"/>
        <end position="34"/>
    </location>
</feature>
<evidence type="ECO:0000313" key="7">
    <source>
        <dbReference type="EMBL" id="KAI5070873.1"/>
    </source>
</evidence>
<protein>
    <recommendedName>
        <fullName evidence="9">Helicase ATP-binding domain-containing protein</fullName>
    </recommendedName>
</protein>
<dbReference type="GO" id="GO:0005524">
    <property type="term" value="F:ATP binding"/>
    <property type="evidence" value="ECO:0007669"/>
    <property type="project" value="UniProtKB-KW"/>
</dbReference>
<dbReference type="PANTHER" id="PTHR18934">
    <property type="entry name" value="ATP-DEPENDENT RNA HELICASE"/>
    <property type="match status" value="1"/>
</dbReference>
<gene>
    <name evidence="7" type="ORF">GOP47_0015216</name>
</gene>